<evidence type="ECO:0000259" key="10">
    <source>
        <dbReference type="PROSITE" id="PS50110"/>
    </source>
</evidence>
<feature type="modified residue" description="4-aspartylphosphate" evidence="7">
    <location>
        <position position="1118"/>
    </location>
</feature>
<dbReference type="SUPFAM" id="SSF47384">
    <property type="entry name" value="Homodimeric domain of signal transducing histidine kinase"/>
    <property type="match status" value="1"/>
</dbReference>
<dbReference type="InterPro" id="IPR003661">
    <property type="entry name" value="HisK_dim/P_dom"/>
</dbReference>
<dbReference type="CDD" id="cd17574">
    <property type="entry name" value="REC_OmpR"/>
    <property type="match status" value="1"/>
</dbReference>
<evidence type="ECO:0000256" key="2">
    <source>
        <dbReference type="ARBA" id="ARBA00012438"/>
    </source>
</evidence>
<reference evidence="12" key="1">
    <citation type="journal article" date="2019" name="Int. J. Syst. Evol. Microbiol.">
        <title>The Global Catalogue of Microorganisms (GCM) 10K type strain sequencing project: providing services to taxonomists for standard genome sequencing and annotation.</title>
        <authorList>
            <consortium name="The Broad Institute Genomics Platform"/>
            <consortium name="The Broad Institute Genome Sequencing Center for Infectious Disease"/>
            <person name="Wu L."/>
            <person name="Ma J."/>
        </authorList>
    </citation>
    <scope>NUCLEOTIDE SEQUENCE [LARGE SCALE GENOMIC DNA]</scope>
    <source>
        <strain evidence="12">KCTC 42398</strain>
    </source>
</reference>
<dbReference type="EC" id="2.7.13.3" evidence="2"/>
<evidence type="ECO:0000256" key="6">
    <source>
        <dbReference type="ARBA" id="ARBA00023163"/>
    </source>
</evidence>
<feature type="domain" description="Response regulatory" evidence="10">
    <location>
        <begin position="1070"/>
        <end position="1185"/>
    </location>
</feature>
<protein>
    <recommendedName>
        <fullName evidence="2">histidine kinase</fullName>
        <ecNumber evidence="2">2.7.13.3</ecNumber>
    </recommendedName>
</protein>
<dbReference type="InterPro" id="IPR003594">
    <property type="entry name" value="HATPase_dom"/>
</dbReference>
<name>A0ABW5TBQ8_9FLAO</name>
<comment type="caution">
    <text evidence="11">The sequence shown here is derived from an EMBL/GenBank/DDBJ whole genome shotgun (WGS) entry which is preliminary data.</text>
</comment>
<dbReference type="Gene3D" id="3.30.565.10">
    <property type="entry name" value="Histidine kinase-like ATPase, C-terminal domain"/>
    <property type="match status" value="1"/>
</dbReference>
<dbReference type="PROSITE" id="PS50109">
    <property type="entry name" value="HIS_KIN"/>
    <property type="match status" value="1"/>
</dbReference>
<dbReference type="Gene3D" id="1.10.10.60">
    <property type="entry name" value="Homeodomain-like"/>
    <property type="match status" value="1"/>
</dbReference>
<dbReference type="SUPFAM" id="SSF55874">
    <property type="entry name" value="ATPase domain of HSP90 chaperone/DNA topoisomerase II/histidine kinase"/>
    <property type="match status" value="1"/>
</dbReference>
<keyword evidence="5" id="KW-0238">DNA-binding</keyword>
<dbReference type="SUPFAM" id="SSF63829">
    <property type="entry name" value="Calcium-dependent phosphotriesterase"/>
    <property type="match status" value="3"/>
</dbReference>
<dbReference type="Pfam" id="PF12833">
    <property type="entry name" value="HTH_18"/>
    <property type="match status" value="1"/>
</dbReference>
<dbReference type="Pfam" id="PF07494">
    <property type="entry name" value="Reg_prop"/>
    <property type="match status" value="3"/>
</dbReference>
<dbReference type="CDD" id="cd00082">
    <property type="entry name" value="HisKA"/>
    <property type="match status" value="1"/>
</dbReference>
<dbReference type="Gene3D" id="2.60.40.10">
    <property type="entry name" value="Immunoglobulins"/>
    <property type="match status" value="1"/>
</dbReference>
<dbReference type="PROSITE" id="PS00041">
    <property type="entry name" value="HTH_ARAC_FAMILY_1"/>
    <property type="match status" value="1"/>
</dbReference>
<dbReference type="Gene3D" id="1.10.287.130">
    <property type="match status" value="1"/>
</dbReference>
<comment type="catalytic activity">
    <reaction evidence="1">
        <text>ATP + protein L-histidine = ADP + protein N-phospho-L-histidine.</text>
        <dbReference type="EC" id="2.7.13.3"/>
    </reaction>
</comment>
<sequence length="1316" mass="148874">MLLPIILTGQNTELETTGTNLVLDPIAFHNLTVDQGLSQNSIVSIAQDSIGYMWFATQDGLNKYDGKRFKIYNKQFEDVTKITHSKLGKVYSDKTNQLWIISNSGNLEKFNVETDSFRGISNIKNASTIFQDDAHNYFVGTFGNGLYHVNSKTKDTTQILSWEDESKTTYSFLEDKDTIFASTSNSVLKISKYDLGYRKITSNIDNPINYSCIEQLSDGRIWVGSYSYGLFYLDENHTKLHRFKGFENQPLPTNLNIEAILADKHQRLWLATYGRGVYIIDFKRHKIDNYTVQQNNPYALHYNDALSLFEDNTGNIWVGTDGGGLSYYDEHLLKFNVLTNNQLPLGTNVDVARAICVNPKNNVIWVGTSGKGLTSIDLKTNTYKTITTANSKLNSNRVMSLNFVNDELWVGFQDNGLDIINGNGSIDHFNENTTPALSTNAVWCILKEDESNIWLATGGQGLILFNKKEGVKENYLYDLTDKNSISSDNIRVITKGKGDELWIGTEDNGICLLNTKTKIIKRINGIPDKIKSLLWDNEKMVLWAGTNGSGLIKYNPVSQTAINYTTVGGLPNNVIYGILPDKNNNLWLSSNRGITMFSETDSGVSVTNYDQYDGLQAFEFNTGAYTKDDYGMLYFGGLDGINWFKPEQLTLNQVKPKTIISGLSLFNEPIERNLDQQFSHKENSLTFSFASLHFSQPELNTFKYMLVGHDKDWIEVGNNNTAYYGNLSPDTYTFKVISSNYDGIWNETPATYSFTIQRAWYNTLTARIIYACLALLLGIIIYRYIKWRWHIKTQLQLEHAETQRLKNLDEFKTRLFTNISHEFRTPLTLILGPAKNQLAQSEISQENREELSLIKHNAERLLNLVDQLIDLAKLETGYSKLKVERGNLSILINQLTSSFKYQIEQKRIKFKSNIDEIENAWYDKDVIEKIMVNLLANAIKYAPKKGYIALKVVRQDGHLVITILNNGSKIDPKDINQLFNRFYQINPNADGVGIGLALVKELVSLAKGSILANSINKDDIQFTVTLPIEKSAFEEHDISEVINPKDEALSIDDSDETNAQGELTLNHKPIVLVVEDNSQLRSYIQSILKPKYKVLKAPDGKKGLEKAIENVPDLIISDIMMPEMNGIELCNALKTNTLTSHIPFILLTAKTGETNELEGLQVGADDFITKPFNSKILLKRVENLITLSKSLQKRYTQHSVLKPKDIAITNLDEIFIKQVEEALKAHLDNPEFNAQSFSKHMAMSRMQLHRKLVALTGLSTSQFLRSQRLKSAVTLLNESGLTVSEVAYQVGFNSVSYFIKCFKEAYNTTPNTYNPK</sequence>
<dbReference type="SMART" id="SM00387">
    <property type="entry name" value="HATPase_c"/>
    <property type="match status" value="1"/>
</dbReference>
<dbReference type="Pfam" id="PF07495">
    <property type="entry name" value="Y_Y_Y"/>
    <property type="match status" value="1"/>
</dbReference>
<evidence type="ECO:0000256" key="7">
    <source>
        <dbReference type="PROSITE-ProRule" id="PRU00169"/>
    </source>
</evidence>
<dbReference type="Pfam" id="PF00072">
    <property type="entry name" value="Response_reg"/>
    <property type="match status" value="1"/>
</dbReference>
<dbReference type="InterPro" id="IPR018060">
    <property type="entry name" value="HTH_AraC"/>
</dbReference>
<dbReference type="InterPro" id="IPR036097">
    <property type="entry name" value="HisK_dim/P_sf"/>
</dbReference>
<dbReference type="InterPro" id="IPR020449">
    <property type="entry name" value="Tscrpt_reg_AraC-type_HTH"/>
</dbReference>
<dbReference type="PRINTS" id="PR00032">
    <property type="entry name" value="HTHARAC"/>
</dbReference>
<dbReference type="InterPro" id="IPR036890">
    <property type="entry name" value="HATPase_C_sf"/>
</dbReference>
<evidence type="ECO:0000313" key="12">
    <source>
        <dbReference type="Proteomes" id="UP001597476"/>
    </source>
</evidence>
<dbReference type="SMART" id="SM00388">
    <property type="entry name" value="HisKA"/>
    <property type="match status" value="1"/>
</dbReference>
<keyword evidence="12" id="KW-1185">Reference proteome</keyword>
<proteinExistence type="predicted"/>
<dbReference type="PANTHER" id="PTHR43547:SF2">
    <property type="entry name" value="HYBRID SIGNAL TRANSDUCTION HISTIDINE KINASE C"/>
    <property type="match status" value="1"/>
</dbReference>
<dbReference type="InterPro" id="IPR009057">
    <property type="entry name" value="Homeodomain-like_sf"/>
</dbReference>
<dbReference type="InterPro" id="IPR011006">
    <property type="entry name" value="CheY-like_superfamily"/>
</dbReference>
<dbReference type="InterPro" id="IPR011123">
    <property type="entry name" value="Y_Y_Y"/>
</dbReference>
<accession>A0ABW5TBQ8</accession>
<evidence type="ECO:0000259" key="9">
    <source>
        <dbReference type="PROSITE" id="PS50109"/>
    </source>
</evidence>
<evidence type="ECO:0000256" key="5">
    <source>
        <dbReference type="ARBA" id="ARBA00023125"/>
    </source>
</evidence>
<keyword evidence="6" id="KW-0804">Transcription</keyword>
<dbReference type="InterPro" id="IPR013783">
    <property type="entry name" value="Ig-like_fold"/>
</dbReference>
<organism evidence="11 12">
    <name type="scientific">Hyunsoonleella rubra</name>
    <dbReference type="NCBI Taxonomy" id="1737062"/>
    <lineage>
        <taxon>Bacteria</taxon>
        <taxon>Pseudomonadati</taxon>
        <taxon>Bacteroidota</taxon>
        <taxon>Flavobacteriia</taxon>
        <taxon>Flavobacteriales</taxon>
        <taxon>Flavobacteriaceae</taxon>
    </lineage>
</organism>
<dbReference type="EMBL" id="JBHULY010000025">
    <property type="protein sequence ID" value="MFD2726701.1"/>
    <property type="molecule type" value="Genomic_DNA"/>
</dbReference>
<keyword evidence="4" id="KW-0805">Transcription regulation</keyword>
<keyword evidence="3 7" id="KW-0597">Phosphoprotein</keyword>
<feature type="domain" description="HTH araC/xylS-type" evidence="8">
    <location>
        <begin position="1217"/>
        <end position="1316"/>
    </location>
</feature>
<dbReference type="InterPro" id="IPR015943">
    <property type="entry name" value="WD40/YVTN_repeat-like_dom_sf"/>
</dbReference>
<dbReference type="InterPro" id="IPR011110">
    <property type="entry name" value="Reg_prop"/>
</dbReference>
<dbReference type="PROSITE" id="PS50110">
    <property type="entry name" value="RESPONSE_REGULATORY"/>
    <property type="match status" value="1"/>
</dbReference>
<dbReference type="Pfam" id="PF00512">
    <property type="entry name" value="HisKA"/>
    <property type="match status" value="1"/>
</dbReference>
<dbReference type="InterPro" id="IPR005467">
    <property type="entry name" value="His_kinase_dom"/>
</dbReference>
<feature type="domain" description="Histidine kinase" evidence="9">
    <location>
        <begin position="818"/>
        <end position="1030"/>
    </location>
</feature>
<dbReference type="PANTHER" id="PTHR43547">
    <property type="entry name" value="TWO-COMPONENT HISTIDINE KINASE"/>
    <property type="match status" value="1"/>
</dbReference>
<gene>
    <name evidence="11" type="ORF">ACFSR8_10795</name>
</gene>
<evidence type="ECO:0000256" key="1">
    <source>
        <dbReference type="ARBA" id="ARBA00000085"/>
    </source>
</evidence>
<dbReference type="SUPFAM" id="SSF52172">
    <property type="entry name" value="CheY-like"/>
    <property type="match status" value="1"/>
</dbReference>
<dbReference type="InterPro" id="IPR001789">
    <property type="entry name" value="Sig_transdc_resp-reg_receiver"/>
</dbReference>
<evidence type="ECO:0000256" key="3">
    <source>
        <dbReference type="ARBA" id="ARBA00022553"/>
    </source>
</evidence>
<dbReference type="Proteomes" id="UP001597476">
    <property type="component" value="Unassembled WGS sequence"/>
</dbReference>
<dbReference type="PROSITE" id="PS01124">
    <property type="entry name" value="HTH_ARAC_FAMILY_2"/>
    <property type="match status" value="1"/>
</dbReference>
<dbReference type="Gene3D" id="2.130.10.10">
    <property type="entry name" value="YVTN repeat-like/Quinoprotein amine dehydrogenase"/>
    <property type="match status" value="2"/>
</dbReference>
<evidence type="ECO:0000256" key="4">
    <source>
        <dbReference type="ARBA" id="ARBA00023015"/>
    </source>
</evidence>
<dbReference type="InterPro" id="IPR018062">
    <property type="entry name" value="HTH_AraC-typ_CS"/>
</dbReference>
<dbReference type="SMART" id="SM00342">
    <property type="entry name" value="HTH_ARAC"/>
    <property type="match status" value="1"/>
</dbReference>
<evidence type="ECO:0000313" key="11">
    <source>
        <dbReference type="EMBL" id="MFD2726701.1"/>
    </source>
</evidence>
<dbReference type="RefSeq" id="WP_380291896.1">
    <property type="nucleotide sequence ID" value="NZ_JBHULY010000025.1"/>
</dbReference>
<evidence type="ECO:0000259" key="8">
    <source>
        <dbReference type="PROSITE" id="PS01124"/>
    </source>
</evidence>
<dbReference type="SMART" id="SM00448">
    <property type="entry name" value="REC"/>
    <property type="match status" value="1"/>
</dbReference>
<dbReference type="SUPFAM" id="SSF46689">
    <property type="entry name" value="Homeodomain-like"/>
    <property type="match status" value="1"/>
</dbReference>
<dbReference type="Pfam" id="PF02518">
    <property type="entry name" value="HATPase_c"/>
    <property type="match status" value="1"/>
</dbReference>
<dbReference type="Gene3D" id="3.40.50.2300">
    <property type="match status" value="1"/>
</dbReference>